<dbReference type="RefSeq" id="WP_088099738.1">
    <property type="nucleotide sequence ID" value="NZ_FMAK01000062.1"/>
</dbReference>
<keyword evidence="2" id="KW-0175">Coiled coil</keyword>
<evidence type="ECO:0000256" key="1">
    <source>
        <dbReference type="ARBA" id="ARBA00023125"/>
    </source>
</evidence>
<evidence type="ECO:0000256" key="2">
    <source>
        <dbReference type="SAM" id="Coils"/>
    </source>
</evidence>
<dbReference type="PANTHER" id="PTHR30204:SF58">
    <property type="entry name" value="HTH-TYPE TRANSCRIPTIONAL REGULATOR YFMP"/>
    <property type="match status" value="1"/>
</dbReference>
<dbReference type="CDD" id="cd04774">
    <property type="entry name" value="HTH_YfmP"/>
    <property type="match status" value="1"/>
</dbReference>
<keyword evidence="1" id="KW-0238">DNA-binding</keyword>
<dbReference type="GO" id="GO:0003700">
    <property type="term" value="F:DNA-binding transcription factor activity"/>
    <property type="evidence" value="ECO:0007669"/>
    <property type="project" value="InterPro"/>
</dbReference>
<protein>
    <recommendedName>
        <fullName evidence="3">HTH merR-type domain-containing protein</fullName>
    </recommendedName>
</protein>
<reference evidence="4 5" key="1">
    <citation type="submission" date="2016-08" db="EMBL/GenBank/DDBJ databases">
        <authorList>
            <person name="Seilhamer J.J."/>
        </authorList>
    </citation>
    <scope>NUCLEOTIDE SEQUENCE [LARGE SCALE GENOMIC DNA]</scope>
    <source>
        <strain evidence="4 5">SDA_GO95</strain>
    </source>
</reference>
<feature type="coiled-coil region" evidence="2">
    <location>
        <begin position="87"/>
        <end position="124"/>
    </location>
</feature>
<dbReference type="PANTHER" id="PTHR30204">
    <property type="entry name" value="REDOX-CYCLING DRUG-SENSING TRANSCRIPTIONAL ACTIVATOR SOXR"/>
    <property type="match status" value="1"/>
</dbReference>
<dbReference type="SMART" id="SM00422">
    <property type="entry name" value="HTH_MERR"/>
    <property type="match status" value="1"/>
</dbReference>
<dbReference type="GO" id="GO:0003677">
    <property type="term" value="F:DNA binding"/>
    <property type="evidence" value="ECO:0007669"/>
    <property type="project" value="UniProtKB-KW"/>
</dbReference>
<dbReference type="AlphaFoldDB" id="A0A1G4ERB5"/>
<dbReference type="Proteomes" id="UP000195696">
    <property type="component" value="Unassembled WGS sequence"/>
</dbReference>
<gene>
    <name evidence="4" type="ORF">BWGO95_05562</name>
</gene>
<dbReference type="Gene3D" id="1.10.1660.10">
    <property type="match status" value="1"/>
</dbReference>
<dbReference type="SUPFAM" id="SSF46955">
    <property type="entry name" value="Putative DNA-binding domain"/>
    <property type="match status" value="1"/>
</dbReference>
<proteinExistence type="predicted"/>
<evidence type="ECO:0000313" key="5">
    <source>
        <dbReference type="Proteomes" id="UP000195696"/>
    </source>
</evidence>
<name>A0A1G4ERB5_BACMY</name>
<organism evidence="4 5">
    <name type="scientific">Bacillus mycoides</name>
    <dbReference type="NCBI Taxonomy" id="1405"/>
    <lineage>
        <taxon>Bacteria</taxon>
        <taxon>Bacillati</taxon>
        <taxon>Bacillota</taxon>
        <taxon>Bacilli</taxon>
        <taxon>Bacillales</taxon>
        <taxon>Bacillaceae</taxon>
        <taxon>Bacillus</taxon>
        <taxon>Bacillus cereus group</taxon>
    </lineage>
</organism>
<dbReference type="InterPro" id="IPR009061">
    <property type="entry name" value="DNA-bd_dom_put_sf"/>
</dbReference>
<feature type="domain" description="HTH merR-type" evidence="3">
    <location>
        <begin position="1"/>
        <end position="71"/>
    </location>
</feature>
<dbReference type="EMBL" id="FMAK01000062">
    <property type="protein sequence ID" value="SCB71333.1"/>
    <property type="molecule type" value="Genomic_DNA"/>
</dbReference>
<dbReference type="InterPro" id="IPR000551">
    <property type="entry name" value="MerR-type_HTH_dom"/>
</dbReference>
<dbReference type="InterPro" id="IPR037392">
    <property type="entry name" value="YfmP_HTH"/>
</dbReference>
<evidence type="ECO:0000313" key="4">
    <source>
        <dbReference type="EMBL" id="SCB71333.1"/>
    </source>
</evidence>
<dbReference type="PROSITE" id="PS50937">
    <property type="entry name" value="HTH_MERR_2"/>
    <property type="match status" value="1"/>
</dbReference>
<evidence type="ECO:0000259" key="3">
    <source>
        <dbReference type="PROSITE" id="PS50937"/>
    </source>
</evidence>
<dbReference type="Pfam" id="PF13411">
    <property type="entry name" value="MerR_1"/>
    <property type="match status" value="1"/>
</dbReference>
<sequence>MYKIDEVTKQVGLTKRTLRYYEEIGLIHPPERSEGNIRLYTDEDIARIKRIVEAKEVLGITLQEMQHFLSLKERMEQRRNSENPRDREVIQEIKEMLEEQVQTLDEKMEQMQRVKAELEDSLSRAVTFLENTKGEQSKWRANKN</sequence>
<dbReference type="InterPro" id="IPR047057">
    <property type="entry name" value="MerR_fam"/>
</dbReference>
<accession>A0A1G4ERB5</accession>